<protein>
    <submittedName>
        <fullName evidence="1">Uncharacterized protein</fullName>
    </submittedName>
</protein>
<dbReference type="AlphaFoldDB" id="C1H4L3"/>
<dbReference type="VEuPathDB" id="FungiDB:PAAG_05706"/>
<proteinExistence type="predicted"/>
<evidence type="ECO:0000313" key="1">
    <source>
        <dbReference type="EMBL" id="EEH34657.2"/>
    </source>
</evidence>
<reference evidence="1 2" key="1">
    <citation type="journal article" date="2011" name="PLoS Genet.">
        <title>Comparative genomic analysis of human fungal pathogens causing paracoccidioidomycosis.</title>
        <authorList>
            <person name="Desjardins C.A."/>
            <person name="Champion M.D."/>
            <person name="Holder J.W."/>
            <person name="Muszewska A."/>
            <person name="Goldberg J."/>
            <person name="Bailao A.M."/>
            <person name="Brigido M.M."/>
            <person name="Ferreira M.E."/>
            <person name="Garcia A.M."/>
            <person name="Grynberg M."/>
            <person name="Gujja S."/>
            <person name="Heiman D.I."/>
            <person name="Henn M.R."/>
            <person name="Kodira C.D."/>
            <person name="Leon-Narvaez H."/>
            <person name="Longo L.V."/>
            <person name="Ma L.J."/>
            <person name="Malavazi I."/>
            <person name="Matsuo A.L."/>
            <person name="Morais F.V."/>
            <person name="Pereira M."/>
            <person name="Rodriguez-Brito S."/>
            <person name="Sakthikumar S."/>
            <person name="Salem-Izacc S.M."/>
            <person name="Sykes S.M."/>
            <person name="Teixeira M.M."/>
            <person name="Vallejo M.C."/>
            <person name="Walter M.E."/>
            <person name="Yandava C."/>
            <person name="Young S."/>
            <person name="Zeng Q."/>
            <person name="Zucker J."/>
            <person name="Felipe M.S."/>
            <person name="Goldman G.H."/>
            <person name="Haas B.J."/>
            <person name="McEwen J.G."/>
            <person name="Nino-Vega G."/>
            <person name="Puccia R."/>
            <person name="San-Blas G."/>
            <person name="Soares C.M."/>
            <person name="Birren B.W."/>
            <person name="Cuomo C.A."/>
        </authorList>
    </citation>
    <scope>NUCLEOTIDE SEQUENCE [LARGE SCALE GENOMIC DNA]</scope>
    <source>
        <strain evidence="2">ATCC MYA-826 / Pb01</strain>
    </source>
</reference>
<accession>C1H4L3</accession>
<dbReference type="EMBL" id="KN294006">
    <property type="protein sequence ID" value="EEH34657.2"/>
    <property type="molecule type" value="Genomic_DNA"/>
</dbReference>
<evidence type="ECO:0000313" key="2">
    <source>
        <dbReference type="Proteomes" id="UP000002059"/>
    </source>
</evidence>
<organism evidence="1 2">
    <name type="scientific">Paracoccidioides lutzii (strain ATCC MYA-826 / Pb01)</name>
    <name type="common">Paracoccidioides brasiliensis</name>
    <dbReference type="NCBI Taxonomy" id="502779"/>
    <lineage>
        <taxon>Eukaryota</taxon>
        <taxon>Fungi</taxon>
        <taxon>Dikarya</taxon>
        <taxon>Ascomycota</taxon>
        <taxon>Pezizomycotina</taxon>
        <taxon>Eurotiomycetes</taxon>
        <taxon>Eurotiomycetidae</taxon>
        <taxon>Onygenales</taxon>
        <taxon>Ajellomycetaceae</taxon>
        <taxon>Paracoccidioides</taxon>
    </lineage>
</organism>
<sequence>MLNALRQEKQPLKMAINHPSNSAGLTGLPHCVSAPTKPQEPIRSFINKSWKQLLLIGWCRMASQPMAIVLKW</sequence>
<dbReference type="HOGENOM" id="CLU_2722867_0_0_1"/>
<keyword evidence="2" id="KW-1185">Reference proteome</keyword>
<dbReference type="Proteomes" id="UP000002059">
    <property type="component" value="Partially assembled WGS sequence"/>
</dbReference>
<dbReference type="GeneID" id="9095669"/>
<dbReference type="RefSeq" id="XP_002792421.2">
    <property type="nucleotide sequence ID" value="XM_002792375.2"/>
</dbReference>
<gene>
    <name evidence="1" type="ORF">PAAG_05706</name>
</gene>
<name>C1H4L3_PARBA</name>
<dbReference type="KEGG" id="pbl:PAAG_05706"/>